<name>A0A0F7FHP4_9CREN</name>
<dbReference type="RefSeq" id="WP_052884172.1">
    <property type="nucleotide sequence ID" value="NZ_JBNATD010000003.1"/>
</dbReference>
<evidence type="ECO:0000259" key="1">
    <source>
        <dbReference type="Pfam" id="PF18765"/>
    </source>
</evidence>
<dbReference type="HOGENOM" id="CLU_989091_0_0_2"/>
<keyword evidence="3" id="KW-1185">Reference proteome</keyword>
<dbReference type="OrthoDB" id="31515at2157"/>
<dbReference type="PATRIC" id="fig|1550241.5.peg.998"/>
<organism evidence="2 3">
    <name type="scientific">Infirmifilum uzonense</name>
    <dbReference type="NCBI Taxonomy" id="1550241"/>
    <lineage>
        <taxon>Archaea</taxon>
        <taxon>Thermoproteota</taxon>
        <taxon>Thermoprotei</taxon>
        <taxon>Thermofilales</taxon>
        <taxon>Thermofilaceae</taxon>
        <taxon>Infirmifilum</taxon>
    </lineage>
</organism>
<feature type="domain" description="Polymerase beta nucleotidyltransferase" evidence="1">
    <location>
        <begin position="17"/>
        <end position="102"/>
    </location>
</feature>
<dbReference type="InterPro" id="IPR041633">
    <property type="entry name" value="Polbeta"/>
</dbReference>
<reference evidence="2 3" key="1">
    <citation type="journal article" date="2015" name="Stand. Genomic Sci.">
        <title>Complete genome sequence of and proposal of Thermofilum uzonense sp. nov. a novel hyperthermophilic crenarchaeon and emended description of the genus Thermofilum.</title>
        <authorList>
            <person name="Toshchakov S.V."/>
            <person name="Korzhenkov A.A."/>
            <person name="Samarov N.I."/>
            <person name="Mazunin I.O."/>
            <person name="Mozhey O.I."/>
            <person name="Shmyr I.S."/>
            <person name="Derbikova K.S."/>
            <person name="Taranov E.A."/>
            <person name="Dominova I.N."/>
            <person name="Bonch-Osmolovskaya E.A."/>
            <person name="Patrushev M.V."/>
            <person name="Podosokorskaya O.A."/>
            <person name="Kublanov I.V."/>
        </authorList>
    </citation>
    <scope>NUCLEOTIDE SEQUENCE [LARGE SCALE GENOMIC DNA]</scope>
    <source>
        <strain evidence="2 3">1807-2</strain>
    </source>
</reference>
<dbReference type="AlphaFoldDB" id="A0A0F7FHP4"/>
<accession>A0A0F7FHP4</accession>
<dbReference type="SUPFAM" id="SSF81301">
    <property type="entry name" value="Nucleotidyltransferase"/>
    <property type="match status" value="1"/>
</dbReference>
<dbReference type="EMBL" id="CP009961">
    <property type="protein sequence ID" value="AKG38717.1"/>
    <property type="molecule type" value="Genomic_DNA"/>
</dbReference>
<dbReference type="STRING" id="1550241.MA03_04720"/>
<dbReference type="Pfam" id="PF18765">
    <property type="entry name" value="Polbeta"/>
    <property type="match status" value="1"/>
</dbReference>
<proteinExistence type="predicted"/>
<gene>
    <name evidence="2" type="ORF">MA03_04720</name>
</gene>
<evidence type="ECO:0000313" key="3">
    <source>
        <dbReference type="Proteomes" id="UP000067434"/>
    </source>
</evidence>
<protein>
    <recommendedName>
        <fullName evidence="1">Polymerase beta nucleotidyltransferase domain-containing protein</fullName>
    </recommendedName>
</protein>
<dbReference type="Gene3D" id="3.30.460.10">
    <property type="entry name" value="Beta Polymerase, domain 2"/>
    <property type="match status" value="1"/>
</dbReference>
<dbReference type="InterPro" id="IPR043519">
    <property type="entry name" value="NT_sf"/>
</dbReference>
<dbReference type="Proteomes" id="UP000067434">
    <property type="component" value="Chromosome"/>
</dbReference>
<dbReference type="KEGG" id="thf:MA03_04720"/>
<sequence>MSLVEPLVPIITEMLGEDVKGVVLYGSSTVPADHSPLSDINIAVLLRKKPSIETMASLTDRLGPDVSVLFLTIDELKRLREEGEFIAHEIIRGGRILYADEEATRELAKTPPITERTKSYLRRHSTACLGLCLENYFNGRFSLSLNYAFKSLRSACRLLAVEDSLVILSDGEMLGYLEKKGMQDIIAVYRELRDRRFKGVRKGELLSVLNVALKSSMKILGFEPLEINQVIETIEKEFRFVSDVKFRLENGSPTLHVTGLNNKGSNHEILISLRK</sequence>
<evidence type="ECO:0000313" key="2">
    <source>
        <dbReference type="EMBL" id="AKG38717.1"/>
    </source>
</evidence>